<dbReference type="AlphaFoldDB" id="A0A2J8QBJ9"/>
<evidence type="ECO:0000313" key="2">
    <source>
        <dbReference type="EMBL" id="PNI93642.1"/>
    </source>
</evidence>
<evidence type="ECO:0000313" key="3">
    <source>
        <dbReference type="Proteomes" id="UP000236370"/>
    </source>
</evidence>
<feature type="region of interest" description="Disordered" evidence="1">
    <location>
        <begin position="1"/>
        <end position="53"/>
    </location>
</feature>
<feature type="compositionally biased region" description="Basic and acidic residues" evidence="1">
    <location>
        <begin position="11"/>
        <end position="26"/>
    </location>
</feature>
<dbReference type="EMBL" id="NBAG03000050">
    <property type="protein sequence ID" value="PNI93642.1"/>
    <property type="molecule type" value="Genomic_DNA"/>
</dbReference>
<gene>
    <name evidence="2" type="ORF">CK820_G0033899</name>
</gene>
<sequence>IKIYSLSSQPIDHEGIKSKLSDRSPDIDNYSEEEEESFSSEQEGSDDPLHGQDLFYEDEDLRKVKKTRRKLTSTSAITRLHPRPRSYTGIWPVFLTGFECQGQRPSPPVFVSSHSSS</sequence>
<feature type="compositionally biased region" description="Polar residues" evidence="1">
    <location>
        <begin position="1"/>
        <end position="10"/>
    </location>
</feature>
<reference evidence="2 3" key="1">
    <citation type="submission" date="2017-12" db="EMBL/GenBank/DDBJ databases">
        <title>High-resolution comparative analysis of great ape genomes.</title>
        <authorList>
            <person name="Pollen A."/>
            <person name="Hastie A."/>
            <person name="Hormozdiari F."/>
            <person name="Dougherty M."/>
            <person name="Liu R."/>
            <person name="Chaisson M."/>
            <person name="Hoppe E."/>
            <person name="Hill C."/>
            <person name="Pang A."/>
            <person name="Hillier L."/>
            <person name="Baker C."/>
            <person name="Armstrong J."/>
            <person name="Shendure J."/>
            <person name="Paten B."/>
            <person name="Wilson R."/>
            <person name="Chao H."/>
            <person name="Schneider V."/>
            <person name="Ventura M."/>
            <person name="Kronenberg Z."/>
            <person name="Murali S."/>
            <person name="Gordon D."/>
            <person name="Cantsilieris S."/>
            <person name="Munson K."/>
            <person name="Nelson B."/>
            <person name="Raja A."/>
            <person name="Underwood J."/>
            <person name="Diekhans M."/>
            <person name="Fiddes I."/>
            <person name="Haussler D."/>
            <person name="Eichler E."/>
        </authorList>
    </citation>
    <scope>NUCLEOTIDE SEQUENCE [LARGE SCALE GENOMIC DNA]</scope>
    <source>
        <strain evidence="2">Yerkes chimp pedigree #C0471</strain>
    </source>
</reference>
<dbReference type="Proteomes" id="UP000236370">
    <property type="component" value="Unassembled WGS sequence"/>
</dbReference>
<feature type="compositionally biased region" description="Acidic residues" evidence="1">
    <location>
        <begin position="29"/>
        <end position="46"/>
    </location>
</feature>
<dbReference type="PANTHER" id="PTHR13280:SF16">
    <property type="entry name" value="PHOSPHOFURIN ACIDIC CLUSTER SORTING PROTEIN 1"/>
    <property type="match status" value="1"/>
</dbReference>
<dbReference type="InterPro" id="IPR019381">
    <property type="entry name" value="PACS1/2_C"/>
</dbReference>
<feature type="non-terminal residue" evidence="2">
    <location>
        <position position="1"/>
    </location>
</feature>
<evidence type="ECO:0000256" key="1">
    <source>
        <dbReference type="SAM" id="MobiDB-lite"/>
    </source>
</evidence>
<protein>
    <submittedName>
        <fullName evidence="2">PACS1 isoform 13</fullName>
    </submittedName>
</protein>
<accession>A0A2J8QBJ9</accession>
<comment type="caution">
    <text evidence="2">The sequence shown here is derived from an EMBL/GenBank/DDBJ whole genome shotgun (WGS) entry which is preliminary data.</text>
</comment>
<organism evidence="2 3">
    <name type="scientific">Pan troglodytes</name>
    <name type="common">Chimpanzee</name>
    <dbReference type="NCBI Taxonomy" id="9598"/>
    <lineage>
        <taxon>Eukaryota</taxon>
        <taxon>Metazoa</taxon>
        <taxon>Chordata</taxon>
        <taxon>Craniata</taxon>
        <taxon>Vertebrata</taxon>
        <taxon>Euteleostomi</taxon>
        <taxon>Mammalia</taxon>
        <taxon>Eutheria</taxon>
        <taxon>Euarchontoglires</taxon>
        <taxon>Primates</taxon>
        <taxon>Haplorrhini</taxon>
        <taxon>Catarrhini</taxon>
        <taxon>Hominidae</taxon>
        <taxon>Pan</taxon>
    </lineage>
</organism>
<dbReference type="PANTHER" id="PTHR13280">
    <property type="entry name" value="PHOSPHOFURIN ACIDIC CLUSTER SORTING PROTEIN"/>
    <property type="match status" value="1"/>
</dbReference>
<name>A0A2J8QBJ9_PANTR</name>
<proteinExistence type="predicted"/>